<sequence length="387" mass="42756">MAAAAAAFQFITLLSHCSVFPLLLLVTPCLSSSSGNNNSNKILKRCGFDAIYQLGDSFSDTGNLIQQHPESWFGRLPYGESFLIKKRPTGRCSDGLLIVDYLAISAGIPLLDPYLDPNSNMGRGRGANFAVAGSTALPLDVLSEKGISPLLTNTTLSDQLDWMFTHFNSICYSEQDCGEKLKSALFMVGEIGESDYFYGLYQGRKIEEVMAMVPDVVEAVKNAVTRVITYGARRIVVPGNFPFGCLPIYLAKFKTNTALAYDEFSCLKKLNSLSILHNEHLKQAIQLMKKDNPNVTIIYGDYYKAYQWILNHSTSLGFNARSLQKACCGGGGDYGFNSKRMCGAARVAICPDPNRHISWDGVHLTQMAYRRIASKFIADIFPLLHCR</sequence>
<dbReference type="PANTHER" id="PTHR22835:SF654">
    <property type="entry name" value="ACETYLAJMALAN ESTERASE-LIKE"/>
    <property type="match status" value="1"/>
</dbReference>
<dbReference type="Gene3D" id="3.40.50.1110">
    <property type="entry name" value="SGNH hydrolase"/>
    <property type="match status" value="1"/>
</dbReference>
<keyword evidence="3" id="KW-0378">Hydrolase</keyword>
<comment type="similarity">
    <text evidence="1">Belongs to the 'GDSL' lipolytic enzyme family.</text>
</comment>
<name>A0AAV0J7X3_9ROSI</name>
<evidence type="ECO:0000313" key="7">
    <source>
        <dbReference type="Proteomes" id="UP001154282"/>
    </source>
</evidence>
<evidence type="ECO:0000256" key="4">
    <source>
        <dbReference type="ARBA" id="ARBA00023180"/>
    </source>
</evidence>
<gene>
    <name evidence="6" type="ORF">LITE_LOCUS12721</name>
</gene>
<dbReference type="GO" id="GO:0016788">
    <property type="term" value="F:hydrolase activity, acting on ester bonds"/>
    <property type="evidence" value="ECO:0007669"/>
    <property type="project" value="InterPro"/>
</dbReference>
<dbReference type="AlphaFoldDB" id="A0AAV0J7X3"/>
<dbReference type="InterPro" id="IPR035669">
    <property type="entry name" value="SGNH_plant_lipase-like"/>
</dbReference>
<evidence type="ECO:0000256" key="5">
    <source>
        <dbReference type="SAM" id="SignalP"/>
    </source>
</evidence>
<dbReference type="SUPFAM" id="SSF52266">
    <property type="entry name" value="SGNH hydrolase"/>
    <property type="match status" value="1"/>
</dbReference>
<dbReference type="EMBL" id="CAMGYJ010000004">
    <property type="protein sequence ID" value="CAI0404998.1"/>
    <property type="molecule type" value="Genomic_DNA"/>
</dbReference>
<dbReference type="PANTHER" id="PTHR22835">
    <property type="entry name" value="ZINC FINGER FYVE DOMAIN CONTAINING PROTEIN"/>
    <property type="match status" value="1"/>
</dbReference>
<accession>A0AAV0J7X3</accession>
<protein>
    <submittedName>
        <fullName evidence="6">Uncharacterized protein</fullName>
    </submittedName>
</protein>
<dbReference type="Pfam" id="PF00657">
    <property type="entry name" value="Lipase_GDSL"/>
    <property type="match status" value="1"/>
</dbReference>
<evidence type="ECO:0000313" key="6">
    <source>
        <dbReference type="EMBL" id="CAI0404998.1"/>
    </source>
</evidence>
<comment type="caution">
    <text evidence="6">The sequence shown here is derived from an EMBL/GenBank/DDBJ whole genome shotgun (WGS) entry which is preliminary data.</text>
</comment>
<dbReference type="CDD" id="cd01837">
    <property type="entry name" value="SGNH_plant_lipase_like"/>
    <property type="match status" value="1"/>
</dbReference>
<feature type="signal peptide" evidence="5">
    <location>
        <begin position="1"/>
        <end position="31"/>
    </location>
</feature>
<evidence type="ECO:0000256" key="3">
    <source>
        <dbReference type="ARBA" id="ARBA00022801"/>
    </source>
</evidence>
<keyword evidence="2 5" id="KW-0732">Signal</keyword>
<evidence type="ECO:0000256" key="2">
    <source>
        <dbReference type="ARBA" id="ARBA00022729"/>
    </source>
</evidence>
<feature type="chain" id="PRO_5043964844" evidence="5">
    <location>
        <begin position="32"/>
        <end position="387"/>
    </location>
</feature>
<proteinExistence type="inferred from homology"/>
<keyword evidence="7" id="KW-1185">Reference proteome</keyword>
<dbReference type="Proteomes" id="UP001154282">
    <property type="component" value="Unassembled WGS sequence"/>
</dbReference>
<dbReference type="InterPro" id="IPR036514">
    <property type="entry name" value="SGNH_hydro_sf"/>
</dbReference>
<reference evidence="6" key="1">
    <citation type="submission" date="2022-08" db="EMBL/GenBank/DDBJ databases">
        <authorList>
            <person name="Gutierrez-Valencia J."/>
        </authorList>
    </citation>
    <scope>NUCLEOTIDE SEQUENCE</scope>
</reference>
<dbReference type="InterPro" id="IPR001087">
    <property type="entry name" value="GDSL"/>
</dbReference>
<evidence type="ECO:0000256" key="1">
    <source>
        <dbReference type="ARBA" id="ARBA00008668"/>
    </source>
</evidence>
<keyword evidence="4" id="KW-0325">Glycoprotein</keyword>
<organism evidence="6 7">
    <name type="scientific">Linum tenue</name>
    <dbReference type="NCBI Taxonomy" id="586396"/>
    <lineage>
        <taxon>Eukaryota</taxon>
        <taxon>Viridiplantae</taxon>
        <taxon>Streptophyta</taxon>
        <taxon>Embryophyta</taxon>
        <taxon>Tracheophyta</taxon>
        <taxon>Spermatophyta</taxon>
        <taxon>Magnoliopsida</taxon>
        <taxon>eudicotyledons</taxon>
        <taxon>Gunneridae</taxon>
        <taxon>Pentapetalae</taxon>
        <taxon>rosids</taxon>
        <taxon>fabids</taxon>
        <taxon>Malpighiales</taxon>
        <taxon>Linaceae</taxon>
        <taxon>Linum</taxon>
    </lineage>
</organism>